<accession>A0A4Z2ITD3</accession>
<dbReference type="EMBL" id="SRLO01000051">
    <property type="protein sequence ID" value="TNN80774.1"/>
    <property type="molecule type" value="Genomic_DNA"/>
</dbReference>
<organism evidence="1 2">
    <name type="scientific">Liparis tanakae</name>
    <name type="common">Tanaka's snailfish</name>
    <dbReference type="NCBI Taxonomy" id="230148"/>
    <lineage>
        <taxon>Eukaryota</taxon>
        <taxon>Metazoa</taxon>
        <taxon>Chordata</taxon>
        <taxon>Craniata</taxon>
        <taxon>Vertebrata</taxon>
        <taxon>Euteleostomi</taxon>
        <taxon>Actinopterygii</taxon>
        <taxon>Neopterygii</taxon>
        <taxon>Teleostei</taxon>
        <taxon>Neoteleostei</taxon>
        <taxon>Acanthomorphata</taxon>
        <taxon>Eupercaria</taxon>
        <taxon>Perciformes</taxon>
        <taxon>Cottioidei</taxon>
        <taxon>Cottales</taxon>
        <taxon>Liparidae</taxon>
        <taxon>Liparis</taxon>
    </lineage>
</organism>
<protein>
    <submittedName>
        <fullName evidence="1">Uncharacterized protein</fullName>
    </submittedName>
</protein>
<keyword evidence="2" id="KW-1185">Reference proteome</keyword>
<dbReference type="InterPro" id="IPR046933">
    <property type="entry name" value="SAM_KSR1_N_sf"/>
</dbReference>
<dbReference type="AlphaFoldDB" id="A0A4Z2ITD3"/>
<gene>
    <name evidence="1" type="ORF">EYF80_009008</name>
</gene>
<dbReference type="Gene3D" id="6.10.140.1120">
    <property type="match status" value="1"/>
</dbReference>
<evidence type="ECO:0000313" key="2">
    <source>
        <dbReference type="Proteomes" id="UP000314294"/>
    </source>
</evidence>
<evidence type="ECO:0000313" key="1">
    <source>
        <dbReference type="EMBL" id="TNN80774.1"/>
    </source>
</evidence>
<proteinExistence type="predicted"/>
<comment type="caution">
    <text evidence="1">The sequence shown here is derived from an EMBL/GenBank/DDBJ whole genome shotgun (WGS) entry which is preliminary data.</text>
</comment>
<name>A0A4Z2ITD3_9TELE</name>
<sequence>MDRGDRVVHSGTGPADAEDALWASRLIQNLVDSPISRPQAHRTAASRERTQREIRTTEFPDGVWCSGGAAAVTLRLATKPWLFTGEGRAGAPLYAFVRARLPVDSTVSYAARVKRPSSWERQWGP</sequence>
<dbReference type="Proteomes" id="UP000314294">
    <property type="component" value="Unassembled WGS sequence"/>
</dbReference>
<reference evidence="1 2" key="1">
    <citation type="submission" date="2019-03" db="EMBL/GenBank/DDBJ databases">
        <title>First draft genome of Liparis tanakae, snailfish: a comprehensive survey of snailfish specific genes.</title>
        <authorList>
            <person name="Kim W."/>
            <person name="Song I."/>
            <person name="Jeong J.-H."/>
            <person name="Kim D."/>
            <person name="Kim S."/>
            <person name="Ryu S."/>
            <person name="Song J.Y."/>
            <person name="Lee S.K."/>
        </authorList>
    </citation>
    <scope>NUCLEOTIDE SEQUENCE [LARGE SCALE GENOMIC DNA]</scope>
    <source>
        <tissue evidence="1">Muscle</tissue>
    </source>
</reference>